<keyword evidence="1" id="KW-0812">Transmembrane</keyword>
<evidence type="ECO:0000313" key="3">
    <source>
        <dbReference type="EMBL" id="KRK79228.1"/>
    </source>
</evidence>
<dbReference type="Proteomes" id="UP000051248">
    <property type="component" value="Unassembled WGS sequence"/>
</dbReference>
<dbReference type="SUPFAM" id="SSF49503">
    <property type="entry name" value="Cupredoxins"/>
    <property type="match status" value="1"/>
</dbReference>
<organism evidence="3 4">
    <name type="scientific">Companilactobacillus nodensis DSM 19682 = JCM 14932 = NBRC 107160</name>
    <dbReference type="NCBI Taxonomy" id="1423775"/>
    <lineage>
        <taxon>Bacteria</taxon>
        <taxon>Bacillati</taxon>
        <taxon>Bacillota</taxon>
        <taxon>Bacilli</taxon>
        <taxon>Lactobacillales</taxon>
        <taxon>Lactobacillaceae</taxon>
        <taxon>Companilactobacillus</taxon>
    </lineage>
</organism>
<dbReference type="Pfam" id="PF13473">
    <property type="entry name" value="Cupredoxin_1"/>
    <property type="match status" value="1"/>
</dbReference>
<keyword evidence="1" id="KW-0472">Membrane</keyword>
<feature type="transmembrane region" description="Helical" evidence="1">
    <location>
        <begin position="12"/>
        <end position="35"/>
    </location>
</feature>
<dbReference type="InterPro" id="IPR028096">
    <property type="entry name" value="EfeO_Cupredoxin"/>
</dbReference>
<dbReference type="STRING" id="1423775.FD03_GL001593"/>
<protein>
    <recommendedName>
        <fullName evidence="2">EfeO-type cupredoxin-like domain-containing protein</fullName>
    </recommendedName>
</protein>
<feature type="domain" description="EfeO-type cupredoxin-like" evidence="2">
    <location>
        <begin position="28"/>
        <end position="135"/>
    </location>
</feature>
<evidence type="ECO:0000259" key="2">
    <source>
        <dbReference type="Pfam" id="PF13473"/>
    </source>
</evidence>
<comment type="caution">
    <text evidence="3">The sequence shown here is derived from an EMBL/GenBank/DDBJ whole genome shotgun (WGS) entry which is preliminary data.</text>
</comment>
<accession>A0A0R1K710</accession>
<evidence type="ECO:0000313" key="4">
    <source>
        <dbReference type="Proteomes" id="UP000051248"/>
    </source>
</evidence>
<gene>
    <name evidence="3" type="ORF">FD03_GL001593</name>
</gene>
<name>A0A0R1K710_9LACO</name>
<reference evidence="3 4" key="1">
    <citation type="journal article" date="2015" name="Genome Announc.">
        <title>Expanding the biotechnology potential of lactobacilli through comparative genomics of 213 strains and associated genera.</title>
        <authorList>
            <person name="Sun Z."/>
            <person name="Harris H.M."/>
            <person name="McCann A."/>
            <person name="Guo C."/>
            <person name="Argimon S."/>
            <person name="Zhang W."/>
            <person name="Yang X."/>
            <person name="Jeffery I.B."/>
            <person name="Cooney J.C."/>
            <person name="Kagawa T.F."/>
            <person name="Liu W."/>
            <person name="Song Y."/>
            <person name="Salvetti E."/>
            <person name="Wrobel A."/>
            <person name="Rasinkangas P."/>
            <person name="Parkhill J."/>
            <person name="Rea M.C."/>
            <person name="O'Sullivan O."/>
            <person name="Ritari J."/>
            <person name="Douillard F.P."/>
            <person name="Paul Ross R."/>
            <person name="Yang R."/>
            <person name="Briner A.E."/>
            <person name="Felis G.E."/>
            <person name="de Vos W.M."/>
            <person name="Barrangou R."/>
            <person name="Klaenhammer T.R."/>
            <person name="Caufield P.W."/>
            <person name="Cui Y."/>
            <person name="Zhang H."/>
            <person name="O'Toole P.W."/>
        </authorList>
    </citation>
    <scope>NUCLEOTIDE SEQUENCE [LARGE SCALE GENOMIC DNA]</scope>
    <source>
        <strain evidence="3 4">DSM 19682</strain>
    </source>
</reference>
<evidence type="ECO:0000256" key="1">
    <source>
        <dbReference type="SAM" id="Phobius"/>
    </source>
</evidence>
<dbReference type="eggNOG" id="COG4633">
    <property type="taxonomic scope" value="Bacteria"/>
</dbReference>
<sequence length="136" mass="15108">MITSVNKKCEGIILTKIIVLIVGLAIIGFIVWWFFGKHEVAEVSADVTDDSQSIDVEVNGGYSPETVVLKQGVPAMLNFTRKDKSSCLDRVVFSDFGINQALPINEEQQIEIDTTKPGEFQWACGMDMFHGKLIIK</sequence>
<dbReference type="PATRIC" id="fig|1423775.4.peg.1624"/>
<dbReference type="OrthoDB" id="9800141at2"/>
<dbReference type="RefSeq" id="WP_081776074.1">
    <property type="nucleotide sequence ID" value="NZ_AZDZ01000019.1"/>
</dbReference>
<keyword evidence="1" id="KW-1133">Transmembrane helix</keyword>
<proteinExistence type="predicted"/>
<dbReference type="InterPro" id="IPR008972">
    <property type="entry name" value="Cupredoxin"/>
</dbReference>
<dbReference type="AlphaFoldDB" id="A0A0R1K710"/>
<dbReference type="Gene3D" id="2.60.40.420">
    <property type="entry name" value="Cupredoxins - blue copper proteins"/>
    <property type="match status" value="1"/>
</dbReference>
<keyword evidence="4" id="KW-1185">Reference proteome</keyword>
<dbReference type="EMBL" id="AZDZ01000019">
    <property type="protein sequence ID" value="KRK79228.1"/>
    <property type="molecule type" value="Genomic_DNA"/>
</dbReference>